<dbReference type="InterPro" id="IPR041561">
    <property type="entry name" value="PglD_N"/>
</dbReference>
<sequence>MLIVGAKGFAKEVLEICHQNNELENLVFYDDVNEDIGDKLYDQYPILNSLDAAMRYFDEVDNRFNIGIGNPRLRKKLFDKFTEIGGVYTSLISTSAVIGHYKVEIKEGANILDGVKISNDVKIGLGTMIYYDAIITHDCCIGNFVEISPSVKILGRATIKDAVHLGTGCIVFPDITIGKGSVIGAGAVVNKNIPDNCTAVGVPAQIITIKYD</sequence>
<accession>A0A511NI71</accession>
<dbReference type="GeneID" id="84649008"/>
<dbReference type="STRING" id="1218108.GCA_000382425_00755"/>
<dbReference type="Gene3D" id="2.160.10.10">
    <property type="entry name" value="Hexapeptide repeat proteins"/>
    <property type="match status" value="1"/>
</dbReference>
<dbReference type="SUPFAM" id="SSF51161">
    <property type="entry name" value="Trimeric LpxA-like enzymes"/>
    <property type="match status" value="1"/>
</dbReference>
<dbReference type="CDD" id="cd03360">
    <property type="entry name" value="LbH_AT_putative"/>
    <property type="match status" value="1"/>
</dbReference>
<dbReference type="InterPro" id="IPR020019">
    <property type="entry name" value="AcTrfase_PglD-like"/>
</dbReference>
<dbReference type="NCBIfam" id="TIGR03570">
    <property type="entry name" value="NeuD_NnaD"/>
    <property type="match status" value="1"/>
</dbReference>
<comment type="similarity">
    <text evidence="1">Belongs to the transferase hexapeptide repeat family.</text>
</comment>
<dbReference type="InterPro" id="IPR011004">
    <property type="entry name" value="Trimer_LpxA-like_sf"/>
</dbReference>
<dbReference type="Proteomes" id="UP000321245">
    <property type="component" value="Unassembled WGS sequence"/>
</dbReference>
<feature type="site" description="Increases basicity of active site His" evidence="2">
    <location>
        <position position="138"/>
    </location>
</feature>
<dbReference type="InterPro" id="IPR050179">
    <property type="entry name" value="Trans_hexapeptide_repeat"/>
</dbReference>
<dbReference type="EMBL" id="BJXC01000014">
    <property type="protein sequence ID" value="GEM52377.1"/>
    <property type="molecule type" value="Genomic_DNA"/>
</dbReference>
<keyword evidence="6" id="KW-1185">Reference proteome</keyword>
<evidence type="ECO:0000313" key="6">
    <source>
        <dbReference type="Proteomes" id="UP000321245"/>
    </source>
</evidence>
<feature type="active site" description="Proton acceptor" evidence="2">
    <location>
        <position position="137"/>
    </location>
</feature>
<dbReference type="PANTHER" id="PTHR43300:SF10">
    <property type="entry name" value="2,3,4,5-TETRAHYDROPYRIDINE-2,6-DICARBOXYLATE N-ACETYLTRANSFERASE"/>
    <property type="match status" value="1"/>
</dbReference>
<dbReference type="Gene3D" id="3.40.50.20">
    <property type="match status" value="1"/>
</dbReference>
<reference evidence="5 6" key="1">
    <citation type="submission" date="2019-07" db="EMBL/GenBank/DDBJ databases">
        <title>Whole genome shotgun sequence of Empedobacter brevis NBRC 14943.</title>
        <authorList>
            <person name="Hosoyama A."/>
            <person name="Uohara A."/>
            <person name="Ohji S."/>
            <person name="Ichikawa N."/>
        </authorList>
    </citation>
    <scope>NUCLEOTIDE SEQUENCE [LARGE SCALE GENOMIC DNA]</scope>
    <source>
        <strain evidence="5 6">NBRC 14943</strain>
    </source>
</reference>
<protein>
    <recommendedName>
        <fullName evidence="4">PglD N-terminal domain-containing protein</fullName>
    </recommendedName>
</protein>
<gene>
    <name evidence="5" type="ORF">EB1_21670</name>
</gene>
<dbReference type="PANTHER" id="PTHR43300">
    <property type="entry name" value="ACETYLTRANSFERASE"/>
    <property type="match status" value="1"/>
</dbReference>
<dbReference type="OrthoDB" id="708224at2"/>
<dbReference type="RefSeq" id="WP_019974266.1">
    <property type="nucleotide sequence ID" value="NZ_BJXC01000014.1"/>
</dbReference>
<evidence type="ECO:0000259" key="4">
    <source>
        <dbReference type="Pfam" id="PF17836"/>
    </source>
</evidence>
<evidence type="ECO:0000256" key="1">
    <source>
        <dbReference type="ARBA" id="ARBA00007274"/>
    </source>
</evidence>
<organism evidence="5 6">
    <name type="scientific">Empedobacter brevis NBRC 14943 = ATCC 43319</name>
    <dbReference type="NCBI Taxonomy" id="1218108"/>
    <lineage>
        <taxon>Bacteria</taxon>
        <taxon>Pseudomonadati</taxon>
        <taxon>Bacteroidota</taxon>
        <taxon>Flavobacteriia</taxon>
        <taxon>Flavobacteriales</taxon>
        <taxon>Weeksellaceae</taxon>
        <taxon>Empedobacter</taxon>
    </lineage>
</organism>
<proteinExistence type="inferred from homology"/>
<evidence type="ECO:0000256" key="3">
    <source>
        <dbReference type="PIRSR" id="PIRSR620019-2"/>
    </source>
</evidence>
<dbReference type="Pfam" id="PF17836">
    <property type="entry name" value="PglD_N"/>
    <property type="match status" value="1"/>
</dbReference>
<evidence type="ECO:0000313" key="5">
    <source>
        <dbReference type="EMBL" id="GEM52377.1"/>
    </source>
</evidence>
<comment type="caution">
    <text evidence="5">The sequence shown here is derived from an EMBL/GenBank/DDBJ whole genome shotgun (WGS) entry which is preliminary data.</text>
</comment>
<evidence type="ECO:0000256" key="2">
    <source>
        <dbReference type="PIRSR" id="PIRSR620019-1"/>
    </source>
</evidence>
<feature type="domain" description="PglD N-terminal" evidence="4">
    <location>
        <begin position="2"/>
        <end position="81"/>
    </location>
</feature>
<name>A0A511NI71_9FLAO</name>
<feature type="binding site" evidence="3">
    <location>
        <position position="69"/>
    </location>
    <ligand>
        <name>substrate</name>
    </ligand>
</feature>
<dbReference type="AlphaFoldDB" id="A0A511NI71"/>